<dbReference type="AlphaFoldDB" id="A0A225DQ78"/>
<name>A0A225DQ78_9BACT</name>
<dbReference type="Pfam" id="PF06013">
    <property type="entry name" value="WXG100"/>
    <property type="match status" value="1"/>
</dbReference>
<evidence type="ECO:0000313" key="2">
    <source>
        <dbReference type="Proteomes" id="UP000214646"/>
    </source>
</evidence>
<organism evidence="1 2">
    <name type="scientific">Fimbriiglobus ruber</name>
    <dbReference type="NCBI Taxonomy" id="1908690"/>
    <lineage>
        <taxon>Bacteria</taxon>
        <taxon>Pseudomonadati</taxon>
        <taxon>Planctomycetota</taxon>
        <taxon>Planctomycetia</taxon>
        <taxon>Gemmatales</taxon>
        <taxon>Gemmataceae</taxon>
        <taxon>Fimbriiglobus</taxon>
    </lineage>
</organism>
<dbReference type="OrthoDB" id="3035322at2"/>
<gene>
    <name evidence="1" type="ORF">FRUB_03131</name>
</gene>
<dbReference type="EMBL" id="NIDE01000004">
    <property type="protein sequence ID" value="OWK43532.1"/>
    <property type="molecule type" value="Genomic_DNA"/>
</dbReference>
<dbReference type="SUPFAM" id="SSF158414">
    <property type="entry name" value="HP0062-like"/>
    <property type="match status" value="1"/>
</dbReference>
<evidence type="ECO:0008006" key="3">
    <source>
        <dbReference type="Google" id="ProtNLM"/>
    </source>
</evidence>
<dbReference type="RefSeq" id="WP_088254361.1">
    <property type="nucleotide sequence ID" value="NZ_NIDE01000004.1"/>
</dbReference>
<keyword evidence="2" id="KW-1185">Reference proteome</keyword>
<proteinExistence type="predicted"/>
<dbReference type="InterPro" id="IPR010310">
    <property type="entry name" value="T7SS_ESAT-6-like"/>
</dbReference>
<dbReference type="InterPro" id="IPR029013">
    <property type="entry name" value="HP0062-like_sf"/>
</dbReference>
<dbReference type="Gene3D" id="1.10.287.850">
    <property type="entry name" value="HP0062-like domain"/>
    <property type="match status" value="1"/>
</dbReference>
<dbReference type="Proteomes" id="UP000214646">
    <property type="component" value="Unassembled WGS sequence"/>
</dbReference>
<accession>A0A225DQ78</accession>
<protein>
    <recommendedName>
        <fullName evidence="3">WXG100 family type VII secretion target</fullName>
    </recommendedName>
</protein>
<evidence type="ECO:0000313" key="1">
    <source>
        <dbReference type="EMBL" id="OWK43532.1"/>
    </source>
</evidence>
<comment type="caution">
    <text evidence="1">The sequence shown here is derived from an EMBL/GenBank/DDBJ whole genome shotgun (WGS) entry which is preliminary data.</text>
</comment>
<sequence length="90" mass="10526">MAQAVADPAELRRFAHNLKRFCGELQAALAGLHGQYVALGDSWRDQEYEKFKQEFEIALKNHERLSEVSSEFIPFLLRKAERIEEYLSQR</sequence>
<reference evidence="2" key="1">
    <citation type="submission" date="2017-06" db="EMBL/GenBank/DDBJ databases">
        <title>Genome analysis of Fimbriiglobus ruber SP5, the first member of the order Planctomycetales with confirmed chitinolytic capability.</title>
        <authorList>
            <person name="Ravin N.V."/>
            <person name="Rakitin A.L."/>
            <person name="Ivanova A.A."/>
            <person name="Beletsky A.V."/>
            <person name="Kulichevskaya I.S."/>
            <person name="Mardanov A.V."/>
            <person name="Dedysh S.N."/>
        </authorList>
    </citation>
    <scope>NUCLEOTIDE SEQUENCE [LARGE SCALE GENOMIC DNA]</scope>
    <source>
        <strain evidence="2">SP5</strain>
    </source>
</reference>